<dbReference type="Proteomes" id="UP000593571">
    <property type="component" value="Unassembled WGS sequence"/>
</dbReference>
<accession>A0A7J8C2P9</accession>
<evidence type="ECO:0000313" key="2">
    <source>
        <dbReference type="Proteomes" id="UP000593571"/>
    </source>
</evidence>
<dbReference type="EMBL" id="JACASE010000015">
    <property type="protein sequence ID" value="KAF6405122.1"/>
    <property type="molecule type" value="Genomic_DNA"/>
</dbReference>
<protein>
    <submittedName>
        <fullName evidence="1">Uncharacterized protein</fullName>
    </submittedName>
</protein>
<sequence length="123" mass="13140">MGGRSKFLLFCFESGWRREEAGCRLPRAALGGFSGDQLWAEGLGAEGPFRRRRPRLCLVRKLPEAPRPAAAAGWTLSPVSFLPARCPFLLPAPPRQNCSAATPGPSARLAFTGSSSSCRAVPA</sequence>
<gene>
    <name evidence="1" type="ORF">HJG63_009432</name>
</gene>
<name>A0A7J8C2P9_ROUAE</name>
<proteinExistence type="predicted"/>
<evidence type="ECO:0000313" key="1">
    <source>
        <dbReference type="EMBL" id="KAF6405122.1"/>
    </source>
</evidence>
<reference evidence="1 2" key="1">
    <citation type="journal article" date="2020" name="Nature">
        <title>Six reference-quality genomes reveal evolution of bat adaptations.</title>
        <authorList>
            <person name="Jebb D."/>
            <person name="Huang Z."/>
            <person name="Pippel M."/>
            <person name="Hughes G.M."/>
            <person name="Lavrichenko K."/>
            <person name="Devanna P."/>
            <person name="Winkler S."/>
            <person name="Jermiin L.S."/>
            <person name="Skirmuntt E.C."/>
            <person name="Katzourakis A."/>
            <person name="Burkitt-Gray L."/>
            <person name="Ray D.A."/>
            <person name="Sullivan K.A.M."/>
            <person name="Roscito J.G."/>
            <person name="Kirilenko B.M."/>
            <person name="Davalos L.M."/>
            <person name="Corthals A.P."/>
            <person name="Power M.L."/>
            <person name="Jones G."/>
            <person name="Ransome R.D."/>
            <person name="Dechmann D.K.N."/>
            <person name="Locatelli A.G."/>
            <person name="Puechmaille S.J."/>
            <person name="Fedrigo O."/>
            <person name="Jarvis E.D."/>
            <person name="Hiller M."/>
            <person name="Vernes S.C."/>
            <person name="Myers E.W."/>
            <person name="Teeling E.C."/>
        </authorList>
    </citation>
    <scope>NUCLEOTIDE SEQUENCE [LARGE SCALE GENOMIC DNA]</scope>
    <source>
        <strain evidence="1">MRouAeg1</strain>
        <tissue evidence="1">Muscle</tissue>
    </source>
</reference>
<keyword evidence="2" id="KW-1185">Reference proteome</keyword>
<dbReference type="AlphaFoldDB" id="A0A7J8C2P9"/>
<organism evidence="1 2">
    <name type="scientific">Rousettus aegyptiacus</name>
    <name type="common">Egyptian fruit bat</name>
    <name type="synonym">Pteropus aegyptiacus</name>
    <dbReference type="NCBI Taxonomy" id="9407"/>
    <lineage>
        <taxon>Eukaryota</taxon>
        <taxon>Metazoa</taxon>
        <taxon>Chordata</taxon>
        <taxon>Craniata</taxon>
        <taxon>Vertebrata</taxon>
        <taxon>Euteleostomi</taxon>
        <taxon>Mammalia</taxon>
        <taxon>Eutheria</taxon>
        <taxon>Laurasiatheria</taxon>
        <taxon>Chiroptera</taxon>
        <taxon>Yinpterochiroptera</taxon>
        <taxon>Pteropodoidea</taxon>
        <taxon>Pteropodidae</taxon>
        <taxon>Rousettinae</taxon>
        <taxon>Rousettus</taxon>
    </lineage>
</organism>
<comment type="caution">
    <text evidence="1">The sequence shown here is derived from an EMBL/GenBank/DDBJ whole genome shotgun (WGS) entry which is preliminary data.</text>
</comment>